<dbReference type="EMBL" id="AL590842">
    <property type="protein sequence ID" value="CAL22325.1"/>
    <property type="molecule type" value="Genomic_DNA"/>
</dbReference>
<keyword evidence="3" id="KW-1185">Reference proteome</keyword>
<dbReference type="Proteomes" id="UP000000815">
    <property type="component" value="Chromosome"/>
</dbReference>
<evidence type="ECO:0000256" key="1">
    <source>
        <dbReference type="SAM" id="MobiDB-lite"/>
    </source>
</evidence>
<dbReference type="PIR" id="AB0455">
    <property type="entry name" value="AB0455"/>
</dbReference>
<evidence type="ECO:0000313" key="3">
    <source>
        <dbReference type="Proteomes" id="UP000000815"/>
    </source>
</evidence>
<dbReference type="KEGG" id="ype:YPO3738"/>
<dbReference type="STRING" id="214092.YPO3738"/>
<dbReference type="AlphaFoldDB" id="Q74RE4"/>
<organism evidence="2 3">
    <name type="scientific">Yersinia pestis</name>
    <dbReference type="NCBI Taxonomy" id="632"/>
    <lineage>
        <taxon>Bacteria</taxon>
        <taxon>Pseudomonadati</taxon>
        <taxon>Pseudomonadota</taxon>
        <taxon>Gammaproteobacteria</taxon>
        <taxon>Enterobacterales</taxon>
        <taxon>Yersiniaceae</taxon>
        <taxon>Yersinia</taxon>
    </lineage>
</organism>
<proteinExistence type="predicted"/>
<dbReference type="HOGENOM" id="CLU_2497166_0_0_6"/>
<accession>Q74RE4</accession>
<reference evidence="2 3" key="1">
    <citation type="journal article" date="2001" name="Nature">
        <title>Genome sequence of Yersinia pestis, the causative agent of plague.</title>
        <authorList>
            <person name="Parkhill J."/>
            <person name="Wren B.W."/>
            <person name="Thomson N.R."/>
            <person name="Titball R.W."/>
            <person name="Holden M.T.G."/>
            <person name="Prentice M.B."/>
            <person name="Sebaihia M."/>
            <person name="James K.D."/>
            <person name="Churcher C."/>
            <person name="Mungall K.L."/>
            <person name="Baker S."/>
            <person name="Basham D."/>
            <person name="Bentley S.D."/>
            <person name="Brooks K."/>
            <person name="Cerdeno-Tarraga A.M."/>
            <person name="Chillingworth T."/>
            <person name="Cronin A."/>
            <person name="Davies R.M."/>
            <person name="Davis P."/>
            <person name="Dougan G."/>
            <person name="Feltwell T."/>
            <person name="Hamlin N."/>
            <person name="Holroyd S."/>
            <person name="Jagels K."/>
            <person name="Leather S."/>
            <person name="Karlyshev A.V."/>
            <person name="Moule S."/>
            <person name="Oyston P.C.F."/>
            <person name="Quail M."/>
            <person name="Rutherford K."/>
            <person name="Simmonds M."/>
            <person name="Skelton J."/>
            <person name="Stevens K."/>
            <person name="Whitehead S."/>
            <person name="Barrell B.G."/>
        </authorList>
    </citation>
    <scope>NUCLEOTIDE SEQUENCE [LARGE SCALE GENOMIC DNA]</scope>
    <source>
        <strain evidence="3">CO-92 / Biovar Orientalis</strain>
    </source>
</reference>
<sequence length="86" mass="9333">MSECLAPAFLGKQTQAETVNSGSAEPDRVNTREGNKSNLSLQARYSPSRVATGHWPTSLLPPSSRQAIFPIHHTGSINHTGRNCYV</sequence>
<gene>
    <name evidence="2" type="ordered locus">YPO3738</name>
</gene>
<protein>
    <submittedName>
        <fullName evidence="2">Uncharacterized protein</fullName>
    </submittedName>
</protein>
<dbReference type="PATRIC" id="fig|632.153.peg.821"/>
<evidence type="ECO:0000313" key="2">
    <source>
        <dbReference type="EMBL" id="CAL22325.1"/>
    </source>
</evidence>
<name>Q74RE4_YERPE</name>
<feature type="region of interest" description="Disordered" evidence="1">
    <location>
        <begin position="15"/>
        <end position="44"/>
    </location>
</feature>
<feature type="compositionally biased region" description="Basic and acidic residues" evidence="1">
    <location>
        <begin position="25"/>
        <end position="35"/>
    </location>
</feature>
<dbReference type="PaxDb" id="214092-YPO3738"/>